<feature type="compositionally biased region" description="Pro residues" evidence="1">
    <location>
        <begin position="54"/>
        <end position="68"/>
    </location>
</feature>
<sequence length="1066" mass="113687">MMSPPRDQRLAVLMARLRAAGWEPTAEEVADALWLAQWTGSATRPGTAGDLPGADPPEPPPAADPGRPPAERPRTPEPHGSSAQPQRQTGDRAADGSVSLFAEGPGVGGRAHAFPVRAPAAAALPGLLGLQRALRPLRRYRPLAPPTRRRLDEEATADRSARAGVLRPVFRPVERWDIDIQLLLDSSPSMVVWERMFQELRQVCEQLGVFRDVQAHYLHRGEDGTPQIGTAARARDGGRLRLRPAGQFRDPTGRRLTLVISDCVGPLWREGSAQRLLHRWLSCSPVALVQPLPPRLWHRTGLPAATGLLTRDRSLGTSLGFRPESYGPGRPPDRRALPVPVLLPTAPALGTWAGLLSRTGPAAVRGAAAWVRPDHPPAPPPRQEQTARKADELVRAFAASASPGARRLAVHLAAAPTTLPVMQVVQRAVLPDTGPMELAEVLLGGLLWQVPGPGSEADLPAEVAFGPWYEFADGVQEILLHSLDQDAAALVLKRCSAFMAQHFGKGTRNFFALAAARLADTAAASQQEPAAQEPERDEPAAAESALFAEVPARVVRWFQPAPSVEGEAGPVGKAEDLLRMWQQQRDPVLLEEARTYAEEALAAETAPGERAVESPAAIEDNGVRSRLVLGRVLLALCGTRTVRHTAGALHRTLERAVAVLTEAVARTEPGTERHTHGALELAAAHYAAWRAGEPSAHLAAAEEVLRALSPTGLAAADRRTRHLRLGRVLLAGAGAAQEPHSAADAAAEAVTELRAACDQSTSGEVPDVLRAGALVDLAEALRLAGDRGAEVLDALDRADRLADGDEGLHARVLPARARALGEAGRWAESDAAYAAAADLAPRDSLLRGELLAEWSESLLRRGPEAEPEEAPARDEGAAAQAIARAEGVLREASATVPSREPLFGRLQLLLGRTLLLRYRQDQLPPDLYEGVYLLEQAARRSADPAVRIDAWLELGAARMRSPDSPNSETTQTWLAAAAAAYAAALQEARAQGEAGPGSVAAARALHGRGVALELMGSHAAALAAYEEAAREWQRLASLSDPVPWPEVEATRARIAELTRPSGAEAE</sequence>
<name>A0ABT6HF03_9ACTN</name>
<dbReference type="NCBIfam" id="NF041121">
    <property type="entry name" value="SAV_2336_NTERM"/>
    <property type="match status" value="1"/>
</dbReference>
<evidence type="ECO:0000313" key="3">
    <source>
        <dbReference type="Proteomes" id="UP001223144"/>
    </source>
</evidence>
<gene>
    <name evidence="2" type="ORF">QCN29_00215</name>
</gene>
<keyword evidence="3" id="KW-1185">Reference proteome</keyword>
<evidence type="ECO:0000313" key="2">
    <source>
        <dbReference type="EMBL" id="MDH2387233.1"/>
    </source>
</evidence>
<organism evidence="2 3">
    <name type="scientific">Streptomyces chengmaiensis</name>
    <dbReference type="NCBI Taxonomy" id="3040919"/>
    <lineage>
        <taxon>Bacteria</taxon>
        <taxon>Bacillati</taxon>
        <taxon>Actinomycetota</taxon>
        <taxon>Actinomycetes</taxon>
        <taxon>Kitasatosporales</taxon>
        <taxon>Streptomycetaceae</taxon>
        <taxon>Streptomyces</taxon>
    </lineage>
</organism>
<proteinExistence type="predicted"/>
<dbReference type="RefSeq" id="WP_279925373.1">
    <property type="nucleotide sequence ID" value="NZ_JARWBG010000001.1"/>
</dbReference>
<dbReference type="Proteomes" id="UP001223144">
    <property type="component" value="Unassembled WGS sequence"/>
</dbReference>
<reference evidence="2 3" key="1">
    <citation type="submission" date="2023-04" db="EMBL/GenBank/DDBJ databases">
        <title>Streptomyces chengmaiensis sp. nov. isolated from the stem of mangrove plant in Hainan.</title>
        <authorList>
            <person name="Huang X."/>
            <person name="Zhou S."/>
            <person name="Chu X."/>
            <person name="Xie Y."/>
            <person name="Lin Y."/>
        </authorList>
    </citation>
    <scope>NUCLEOTIDE SEQUENCE [LARGE SCALE GENOMIC DNA]</scope>
    <source>
        <strain evidence="2 3">HNM0663</strain>
    </source>
</reference>
<protein>
    <submittedName>
        <fullName evidence="2">SAV_2336 N-terminal domain-related protein</fullName>
    </submittedName>
</protein>
<comment type="caution">
    <text evidence="2">The sequence shown here is derived from an EMBL/GenBank/DDBJ whole genome shotgun (WGS) entry which is preliminary data.</text>
</comment>
<accession>A0ABT6HF03</accession>
<dbReference type="InterPro" id="IPR011990">
    <property type="entry name" value="TPR-like_helical_dom_sf"/>
</dbReference>
<dbReference type="EMBL" id="JARWBG010000001">
    <property type="protein sequence ID" value="MDH2387233.1"/>
    <property type="molecule type" value="Genomic_DNA"/>
</dbReference>
<dbReference type="InterPro" id="IPR047738">
    <property type="entry name" value="SAV_2336-like_N"/>
</dbReference>
<evidence type="ECO:0000256" key="1">
    <source>
        <dbReference type="SAM" id="MobiDB-lite"/>
    </source>
</evidence>
<feature type="region of interest" description="Disordered" evidence="1">
    <location>
        <begin position="41"/>
        <end position="103"/>
    </location>
</feature>
<dbReference type="SUPFAM" id="SSF48452">
    <property type="entry name" value="TPR-like"/>
    <property type="match status" value="1"/>
</dbReference>